<dbReference type="SUPFAM" id="SSF52283">
    <property type="entry name" value="Formate/glycerate dehydrogenase catalytic domain-like"/>
    <property type="match status" value="1"/>
</dbReference>
<evidence type="ECO:0000256" key="1">
    <source>
        <dbReference type="SAM" id="MobiDB-lite"/>
    </source>
</evidence>
<sequence>MKVVCVLSEGGDAGKRNSNILGCVENELGLRKFLEDRSHESVVTSDKDGNDSEFARHLHDDDVVISQPFWPAYITRERVAKASKLKLAITAGIGSDQVDLVVACDRNITMTVVTGSNIVSVAEHVVMMILSLVRSYMPAYKQVVDCKWNIAAITNHAYDLENKHVGVVAAGRIGLRVQLHYTDKVAAGRRGERAERHVPRDGGEHGEGVRHGVHQLSAVLGDREPVRRAAAKQDEEGRVHRRHGAQQDRGQGRAGEGRQEQSHPGLLGRRVVPATCAGRLLSFSTSDSVAATDPSSNKIKELCLDCCI</sequence>
<dbReference type="GO" id="GO:0051287">
    <property type="term" value="F:NAD binding"/>
    <property type="evidence" value="ECO:0007669"/>
    <property type="project" value="InterPro"/>
</dbReference>
<reference evidence="3 4" key="1">
    <citation type="submission" date="2015-11" db="EMBL/GenBank/DDBJ databases">
        <title>Genomes and virulence difference between two physiological races of Phytophthora nicotianae.</title>
        <authorList>
            <person name="Liu H."/>
            <person name="Ma X."/>
            <person name="Yu H."/>
            <person name="Fang D."/>
            <person name="Li Y."/>
            <person name="Wang X."/>
            <person name="Wang W."/>
            <person name="Dong Y."/>
            <person name="Xiao B."/>
        </authorList>
    </citation>
    <scope>NUCLEOTIDE SEQUENCE [LARGE SCALE GENOMIC DNA]</scope>
    <source>
        <strain evidence="4">race 0</strain>
    </source>
</reference>
<comment type="caution">
    <text evidence="3">The sequence shown here is derived from an EMBL/GenBank/DDBJ whole genome shotgun (WGS) entry which is preliminary data.</text>
</comment>
<dbReference type="Gene3D" id="3.40.50.720">
    <property type="entry name" value="NAD(P)-binding Rossmann-like Domain"/>
    <property type="match status" value="1"/>
</dbReference>
<protein>
    <submittedName>
        <fullName evidence="3">Formate dehydrogenase</fullName>
    </submittedName>
</protein>
<feature type="region of interest" description="Disordered" evidence="1">
    <location>
        <begin position="188"/>
        <end position="268"/>
    </location>
</feature>
<feature type="compositionally biased region" description="Basic and acidic residues" evidence="1">
    <location>
        <begin position="221"/>
        <end position="238"/>
    </location>
</feature>
<dbReference type="EMBL" id="LNFO01004420">
    <property type="protein sequence ID" value="KUF81009.1"/>
    <property type="molecule type" value="Genomic_DNA"/>
</dbReference>
<dbReference type="STRING" id="4790.A0A0W8CAD0"/>
<feature type="domain" description="D-isomer specific 2-hydroxyacid dehydrogenase catalytic" evidence="2">
    <location>
        <begin position="32"/>
        <end position="283"/>
    </location>
</feature>
<gene>
    <name evidence="3" type="ORF">AM587_10001833</name>
</gene>
<dbReference type="InterPro" id="IPR036291">
    <property type="entry name" value="NAD(P)-bd_dom_sf"/>
</dbReference>
<proteinExistence type="predicted"/>
<accession>A0A0W8CAD0</accession>
<dbReference type="GO" id="GO:0008863">
    <property type="term" value="F:formate dehydrogenase (NAD+) activity"/>
    <property type="evidence" value="ECO:0007669"/>
    <property type="project" value="TreeGrafter"/>
</dbReference>
<evidence type="ECO:0000259" key="2">
    <source>
        <dbReference type="Pfam" id="PF00389"/>
    </source>
</evidence>
<dbReference type="InterPro" id="IPR006139">
    <property type="entry name" value="D-isomer_2_OHA_DH_cat_dom"/>
</dbReference>
<dbReference type="Pfam" id="PF00389">
    <property type="entry name" value="2-Hacid_dh"/>
    <property type="match status" value="1"/>
</dbReference>
<evidence type="ECO:0000313" key="3">
    <source>
        <dbReference type="EMBL" id="KUF81009.1"/>
    </source>
</evidence>
<organism evidence="3 4">
    <name type="scientific">Phytophthora nicotianae</name>
    <name type="common">Potato buckeye rot agent</name>
    <name type="synonym">Phytophthora parasitica</name>
    <dbReference type="NCBI Taxonomy" id="4792"/>
    <lineage>
        <taxon>Eukaryota</taxon>
        <taxon>Sar</taxon>
        <taxon>Stramenopiles</taxon>
        <taxon>Oomycota</taxon>
        <taxon>Peronosporomycetes</taxon>
        <taxon>Peronosporales</taxon>
        <taxon>Peronosporaceae</taxon>
        <taxon>Phytophthora</taxon>
    </lineage>
</organism>
<evidence type="ECO:0000313" key="4">
    <source>
        <dbReference type="Proteomes" id="UP000052943"/>
    </source>
</evidence>
<name>A0A0W8CAD0_PHYNI</name>
<dbReference type="PANTHER" id="PTHR42938">
    <property type="entry name" value="FORMATE DEHYDROGENASE 1"/>
    <property type="match status" value="1"/>
</dbReference>
<dbReference type="GO" id="GO:0016616">
    <property type="term" value="F:oxidoreductase activity, acting on the CH-OH group of donors, NAD or NADP as acceptor"/>
    <property type="evidence" value="ECO:0007669"/>
    <property type="project" value="InterPro"/>
</dbReference>
<feature type="compositionally biased region" description="Basic and acidic residues" evidence="1">
    <location>
        <begin position="189"/>
        <end position="210"/>
    </location>
</feature>
<dbReference type="SUPFAM" id="SSF51735">
    <property type="entry name" value="NAD(P)-binding Rossmann-fold domains"/>
    <property type="match status" value="1"/>
</dbReference>
<dbReference type="OrthoDB" id="418179at2759"/>
<dbReference type="AlphaFoldDB" id="A0A0W8CAD0"/>
<dbReference type="PANTHER" id="PTHR42938:SF9">
    <property type="entry name" value="FORMATE DEHYDROGENASE 1"/>
    <property type="match status" value="1"/>
</dbReference>
<dbReference type="Proteomes" id="UP000052943">
    <property type="component" value="Unassembled WGS sequence"/>
</dbReference>